<name>A0AAV5VUA9_9BILA</name>
<evidence type="ECO:0008006" key="9">
    <source>
        <dbReference type="Google" id="ProtNLM"/>
    </source>
</evidence>
<gene>
    <name evidence="7" type="ORF">PFISCL1PPCAC_13589</name>
</gene>
<dbReference type="InterPro" id="IPR050920">
    <property type="entry name" value="Nematode_rcpt-like_delta"/>
</dbReference>
<evidence type="ECO:0000256" key="4">
    <source>
        <dbReference type="ARBA" id="ARBA00022989"/>
    </source>
</evidence>
<evidence type="ECO:0000256" key="5">
    <source>
        <dbReference type="ARBA" id="ARBA00023136"/>
    </source>
</evidence>
<dbReference type="AlphaFoldDB" id="A0AAV5VUA9"/>
<keyword evidence="4 6" id="KW-1133">Transmembrane helix</keyword>
<feature type="transmembrane region" description="Helical" evidence="6">
    <location>
        <begin position="6"/>
        <end position="32"/>
    </location>
</feature>
<dbReference type="PANTHER" id="PTHR22945:SF40">
    <property type="entry name" value="SERPENTINE RECEPTOR, CLASS D (DELTA)-RELATED"/>
    <property type="match status" value="1"/>
</dbReference>
<reference evidence="7" key="1">
    <citation type="submission" date="2023-10" db="EMBL/GenBank/DDBJ databases">
        <title>Genome assembly of Pristionchus species.</title>
        <authorList>
            <person name="Yoshida K."/>
            <person name="Sommer R.J."/>
        </authorList>
    </citation>
    <scope>NUCLEOTIDE SEQUENCE</scope>
    <source>
        <strain evidence="7">RS5133</strain>
    </source>
</reference>
<keyword evidence="8" id="KW-1185">Reference proteome</keyword>
<dbReference type="Pfam" id="PF10317">
    <property type="entry name" value="7TM_GPCR_Srd"/>
    <property type="match status" value="2"/>
</dbReference>
<proteinExistence type="inferred from homology"/>
<dbReference type="InterPro" id="IPR019421">
    <property type="entry name" value="7TM_GPCR_serpentine_rcpt_Srd"/>
</dbReference>
<dbReference type="Proteomes" id="UP001432322">
    <property type="component" value="Unassembled WGS sequence"/>
</dbReference>
<accession>A0AAV5VUA9</accession>
<feature type="transmembrane region" description="Helical" evidence="6">
    <location>
        <begin position="77"/>
        <end position="96"/>
    </location>
</feature>
<sequence length="172" mass="19184">MLSKADLVHITVLCSIDCSAILANVIMITLIVTRTPHVMRSYSILLFNSAFIDIISATFSLLSVSRPLLSVMPTRRITWLISFSLYIPTITMMALTYQMMLPIGVTVACVFWLIGVFGIFHPEILERIAPIMTSLFALGSPIINMIFLPPYRRVFGRRNSVSHIKIASCSSS</sequence>
<organism evidence="7 8">
    <name type="scientific">Pristionchus fissidentatus</name>
    <dbReference type="NCBI Taxonomy" id="1538716"/>
    <lineage>
        <taxon>Eukaryota</taxon>
        <taxon>Metazoa</taxon>
        <taxon>Ecdysozoa</taxon>
        <taxon>Nematoda</taxon>
        <taxon>Chromadorea</taxon>
        <taxon>Rhabditida</taxon>
        <taxon>Rhabditina</taxon>
        <taxon>Diplogasteromorpha</taxon>
        <taxon>Diplogasteroidea</taxon>
        <taxon>Neodiplogasteridae</taxon>
        <taxon>Pristionchus</taxon>
    </lineage>
</organism>
<comment type="caution">
    <text evidence="7">The sequence shown here is derived from an EMBL/GenBank/DDBJ whole genome shotgun (WGS) entry which is preliminary data.</text>
</comment>
<evidence type="ECO:0000256" key="1">
    <source>
        <dbReference type="ARBA" id="ARBA00004141"/>
    </source>
</evidence>
<keyword evidence="3 6" id="KW-0812">Transmembrane</keyword>
<feature type="transmembrane region" description="Helical" evidence="6">
    <location>
        <begin position="103"/>
        <end position="122"/>
    </location>
</feature>
<feature type="transmembrane region" description="Helical" evidence="6">
    <location>
        <begin position="128"/>
        <end position="148"/>
    </location>
</feature>
<keyword evidence="5 6" id="KW-0472">Membrane</keyword>
<evidence type="ECO:0000256" key="2">
    <source>
        <dbReference type="ARBA" id="ARBA00009166"/>
    </source>
</evidence>
<evidence type="ECO:0000256" key="3">
    <source>
        <dbReference type="ARBA" id="ARBA00022692"/>
    </source>
</evidence>
<dbReference type="PANTHER" id="PTHR22945">
    <property type="entry name" value="SERPENTINE RECEPTOR, CLASS D DELTA"/>
    <property type="match status" value="1"/>
</dbReference>
<feature type="non-terminal residue" evidence="7">
    <location>
        <position position="172"/>
    </location>
</feature>
<feature type="transmembrane region" description="Helical" evidence="6">
    <location>
        <begin position="44"/>
        <end position="65"/>
    </location>
</feature>
<comment type="similarity">
    <text evidence="2">Belongs to the nematode receptor-like protein srd family.</text>
</comment>
<dbReference type="EMBL" id="BTSY01000004">
    <property type="protein sequence ID" value="GMT22292.1"/>
    <property type="molecule type" value="Genomic_DNA"/>
</dbReference>
<evidence type="ECO:0000313" key="7">
    <source>
        <dbReference type="EMBL" id="GMT22292.1"/>
    </source>
</evidence>
<evidence type="ECO:0000313" key="8">
    <source>
        <dbReference type="Proteomes" id="UP001432322"/>
    </source>
</evidence>
<protein>
    <recommendedName>
        <fullName evidence="9">G protein-coupled receptor</fullName>
    </recommendedName>
</protein>
<dbReference type="GO" id="GO:0016020">
    <property type="term" value="C:membrane"/>
    <property type="evidence" value="ECO:0007669"/>
    <property type="project" value="UniProtKB-SubCell"/>
</dbReference>
<evidence type="ECO:0000256" key="6">
    <source>
        <dbReference type="SAM" id="Phobius"/>
    </source>
</evidence>
<comment type="subcellular location">
    <subcellularLocation>
        <location evidence="1">Membrane</location>
        <topology evidence="1">Multi-pass membrane protein</topology>
    </subcellularLocation>
</comment>